<reference evidence="5" key="2">
    <citation type="submission" date="2021-04" db="EMBL/GenBank/DDBJ databases">
        <authorList>
            <person name="Gilroy R."/>
        </authorList>
    </citation>
    <scope>NUCLEOTIDE SEQUENCE</scope>
    <source>
        <strain evidence="5">ChiGjej1B1-98</strain>
    </source>
</reference>
<dbReference type="InterPro" id="IPR050864">
    <property type="entry name" value="Bacterial_PTS_Sugar_Transport"/>
</dbReference>
<dbReference type="PANTHER" id="PTHR30505:SF0">
    <property type="entry name" value="FRUCTOSE-LIKE PTS SYSTEM EIIBC COMPONENT-RELATED"/>
    <property type="match status" value="1"/>
</dbReference>
<evidence type="ECO:0000313" key="5">
    <source>
        <dbReference type="EMBL" id="HIY67002.1"/>
    </source>
</evidence>
<evidence type="ECO:0000256" key="2">
    <source>
        <dbReference type="ARBA" id="ARBA00022597"/>
    </source>
</evidence>
<keyword evidence="2" id="KW-0762">Sugar transport</keyword>
<organism evidence="5 6">
    <name type="scientific">Candidatus Agrococcus pullicola</name>
    <dbReference type="NCBI Taxonomy" id="2838429"/>
    <lineage>
        <taxon>Bacteria</taxon>
        <taxon>Bacillati</taxon>
        <taxon>Actinomycetota</taxon>
        <taxon>Actinomycetes</taxon>
        <taxon>Micrococcales</taxon>
        <taxon>Microbacteriaceae</taxon>
        <taxon>Agrococcus</taxon>
    </lineage>
</organism>
<feature type="transmembrane region" description="Helical" evidence="4">
    <location>
        <begin position="100"/>
        <end position="121"/>
    </location>
</feature>
<evidence type="ECO:0000256" key="3">
    <source>
        <dbReference type="ARBA" id="ARBA00022683"/>
    </source>
</evidence>
<evidence type="ECO:0000256" key="1">
    <source>
        <dbReference type="ARBA" id="ARBA00022448"/>
    </source>
</evidence>
<keyword evidence="4" id="KW-0812">Transmembrane</keyword>
<dbReference type="GO" id="GO:0005886">
    <property type="term" value="C:plasma membrane"/>
    <property type="evidence" value="ECO:0007669"/>
    <property type="project" value="TreeGrafter"/>
</dbReference>
<dbReference type="GO" id="GO:0009401">
    <property type="term" value="P:phosphoenolpyruvate-dependent sugar phosphotransferase system"/>
    <property type="evidence" value="ECO:0007669"/>
    <property type="project" value="UniProtKB-KW"/>
</dbReference>
<feature type="non-terminal residue" evidence="5">
    <location>
        <position position="1"/>
    </location>
</feature>
<evidence type="ECO:0000256" key="4">
    <source>
        <dbReference type="SAM" id="Phobius"/>
    </source>
</evidence>
<dbReference type="EMBL" id="DXDC01000365">
    <property type="protein sequence ID" value="HIY67002.1"/>
    <property type="molecule type" value="Genomic_DNA"/>
</dbReference>
<keyword evidence="3" id="KW-0598">Phosphotransferase system</keyword>
<dbReference type="PANTHER" id="PTHR30505">
    <property type="entry name" value="FRUCTOSE-LIKE PERMEASE"/>
    <property type="match status" value="1"/>
</dbReference>
<protein>
    <submittedName>
        <fullName evidence="5">PTS lactose transporter subunit IIC</fullName>
    </submittedName>
</protein>
<feature type="transmembrane region" description="Helical" evidence="4">
    <location>
        <begin position="62"/>
        <end position="80"/>
    </location>
</feature>
<dbReference type="AlphaFoldDB" id="A0A9D1YXI4"/>
<reference evidence="5" key="1">
    <citation type="journal article" date="2021" name="PeerJ">
        <title>Extensive microbial diversity within the chicken gut microbiome revealed by metagenomics and culture.</title>
        <authorList>
            <person name="Gilroy R."/>
            <person name="Ravi A."/>
            <person name="Getino M."/>
            <person name="Pursley I."/>
            <person name="Horton D.L."/>
            <person name="Alikhan N.F."/>
            <person name="Baker D."/>
            <person name="Gharbi K."/>
            <person name="Hall N."/>
            <person name="Watson M."/>
            <person name="Adriaenssens E.M."/>
            <person name="Foster-Nyarko E."/>
            <person name="Jarju S."/>
            <person name="Secka A."/>
            <person name="Antonio M."/>
            <person name="Oren A."/>
            <person name="Chaudhuri R.R."/>
            <person name="La Ragione R."/>
            <person name="Hildebrand F."/>
            <person name="Pallen M.J."/>
        </authorList>
    </citation>
    <scope>NUCLEOTIDE SEQUENCE</scope>
    <source>
        <strain evidence="5">ChiGjej1B1-98</strain>
    </source>
</reference>
<name>A0A9D1YXI4_9MICO</name>
<accession>A0A9D1YXI4</accession>
<gene>
    <name evidence="5" type="ORF">H9830_12080</name>
</gene>
<keyword evidence="1" id="KW-0813">Transport</keyword>
<evidence type="ECO:0000313" key="6">
    <source>
        <dbReference type="Proteomes" id="UP000824005"/>
    </source>
</evidence>
<proteinExistence type="predicted"/>
<sequence>LTGTGVILLGLLLGTMMASDLGGPINKVAYGFAVAGLSTGSVDNPTPWMIMAAVMAADPLRVIPAAIVGSAATGAMSMAAGVTSQAPHGGFFVSFAIGNLLMFTVAIIVGAILTALTVVALKRWVRRRPVEETRSAAPAVAA</sequence>
<keyword evidence="4" id="KW-0472">Membrane</keyword>
<dbReference type="GO" id="GO:0090563">
    <property type="term" value="F:protein-phosphocysteine-sugar phosphotransferase activity"/>
    <property type="evidence" value="ECO:0007669"/>
    <property type="project" value="TreeGrafter"/>
</dbReference>
<comment type="caution">
    <text evidence="5">The sequence shown here is derived from an EMBL/GenBank/DDBJ whole genome shotgun (WGS) entry which is preliminary data.</text>
</comment>
<dbReference type="Proteomes" id="UP000824005">
    <property type="component" value="Unassembled WGS sequence"/>
</dbReference>
<keyword evidence="4" id="KW-1133">Transmembrane helix</keyword>